<comment type="caution">
    <text evidence="3">The sequence shown here is derived from an EMBL/GenBank/DDBJ whole genome shotgun (WGS) entry which is preliminary data.</text>
</comment>
<dbReference type="Gene3D" id="2.60.270.50">
    <property type="match status" value="1"/>
</dbReference>
<sequence>MAVLMVVPLAAGSGSAAAGADAGEGRDRAADPPPISSWGSAYNYTPLLEAGGIAGGLDLSPTTTVVLYNNTSHTLKLSTSYKTGEAPQWSTGNGVDGEFPYGVPPVQIEPGAGGRIQMINKKLGGVGGGVTYYAVNNDKNHTYFASLDFDNWVGKKNNYTVKLVTWQQKRPGHSTPDGPKLNIGLINDEGKTVSTNQKEKHWNADTFGKGMAPIIGMVFTEPYETTTYPALGSRPSKKQEACDNYRRLARSYGTKRQKLETMWKSGRIGAIAGAWLGMAYACTDW</sequence>
<proteinExistence type="predicted"/>
<gene>
    <name evidence="3" type="ORF">JW613_13395</name>
</gene>
<evidence type="ECO:0000313" key="4">
    <source>
        <dbReference type="Proteomes" id="UP000721954"/>
    </source>
</evidence>
<accession>A0ABS3XVE4</accession>
<protein>
    <submittedName>
        <fullName evidence="3">Uncharacterized protein</fullName>
    </submittedName>
</protein>
<keyword evidence="4" id="KW-1185">Reference proteome</keyword>
<dbReference type="Proteomes" id="UP000721954">
    <property type="component" value="Unassembled WGS sequence"/>
</dbReference>
<dbReference type="RefSeq" id="WP_209211029.1">
    <property type="nucleotide sequence ID" value="NZ_JAFFZM010000007.1"/>
</dbReference>
<evidence type="ECO:0000313" key="3">
    <source>
        <dbReference type="EMBL" id="MBO8199285.1"/>
    </source>
</evidence>
<keyword evidence="2" id="KW-0732">Signal</keyword>
<reference evidence="3 4" key="1">
    <citation type="submission" date="2021-02" db="EMBL/GenBank/DDBJ databases">
        <title>Streptomyces spirodelae sp. nov., isolated from duckweed.</title>
        <authorList>
            <person name="Saimee Y."/>
            <person name="Duangmal K."/>
        </authorList>
    </citation>
    <scope>NUCLEOTIDE SEQUENCE [LARGE SCALE GENOMIC DNA]</scope>
    <source>
        <strain evidence="3 4">DSM 42105</strain>
    </source>
</reference>
<feature type="chain" id="PRO_5046897517" evidence="2">
    <location>
        <begin position="19"/>
        <end position="285"/>
    </location>
</feature>
<feature type="region of interest" description="Disordered" evidence="1">
    <location>
        <begin position="15"/>
        <end position="34"/>
    </location>
</feature>
<evidence type="ECO:0000256" key="1">
    <source>
        <dbReference type="SAM" id="MobiDB-lite"/>
    </source>
</evidence>
<organism evidence="3 4">
    <name type="scientific">Streptomyces smyrnaeus</name>
    <dbReference type="NCBI Taxonomy" id="1387713"/>
    <lineage>
        <taxon>Bacteria</taxon>
        <taxon>Bacillati</taxon>
        <taxon>Actinomycetota</taxon>
        <taxon>Actinomycetes</taxon>
        <taxon>Kitasatosporales</taxon>
        <taxon>Streptomycetaceae</taxon>
        <taxon>Streptomyces</taxon>
    </lineage>
</organism>
<dbReference type="GeneID" id="96259603"/>
<evidence type="ECO:0000256" key="2">
    <source>
        <dbReference type="SAM" id="SignalP"/>
    </source>
</evidence>
<dbReference type="EMBL" id="JAFFZM010000007">
    <property type="protein sequence ID" value="MBO8199285.1"/>
    <property type="molecule type" value="Genomic_DNA"/>
</dbReference>
<name>A0ABS3XVE4_9ACTN</name>
<feature type="signal peptide" evidence="2">
    <location>
        <begin position="1"/>
        <end position="18"/>
    </location>
</feature>